<organism evidence="2">
    <name type="scientific">marine metagenome</name>
    <dbReference type="NCBI Taxonomy" id="408172"/>
    <lineage>
        <taxon>unclassified sequences</taxon>
        <taxon>metagenomes</taxon>
        <taxon>ecological metagenomes</taxon>
    </lineage>
</organism>
<evidence type="ECO:0000256" key="1">
    <source>
        <dbReference type="SAM" id="Phobius"/>
    </source>
</evidence>
<feature type="non-terminal residue" evidence="2">
    <location>
        <position position="1"/>
    </location>
</feature>
<sequence length="159" mass="18003">VPDLISHAASAYLFRNLTSKLKVCQQQFFILVLLGVFLPDLIARGSAFLDREIFLAAQYFHTPFACFFQTFVISCFFVKSQKATVFWALTTGWVLHQAFDIMQSVLGPGYYFILWPLSNQSVSFGLFPDSAWYCVAFLTTLAAFLTNKSLIKKNKAKIS</sequence>
<proteinExistence type="predicted"/>
<feature type="transmembrane region" description="Helical" evidence="1">
    <location>
        <begin position="59"/>
        <end position="78"/>
    </location>
</feature>
<name>A0A382KPX6_9ZZZZ</name>
<accession>A0A382KPX6</accession>
<dbReference type="EMBL" id="UINC01081442">
    <property type="protein sequence ID" value="SVC25292.1"/>
    <property type="molecule type" value="Genomic_DNA"/>
</dbReference>
<keyword evidence="1" id="KW-0472">Membrane</keyword>
<protein>
    <recommendedName>
        <fullName evidence="3">Phospholipase C/D domain-containing protein</fullName>
    </recommendedName>
</protein>
<reference evidence="2" key="1">
    <citation type="submission" date="2018-05" db="EMBL/GenBank/DDBJ databases">
        <authorList>
            <person name="Lanie J.A."/>
            <person name="Ng W.-L."/>
            <person name="Kazmierczak K.M."/>
            <person name="Andrzejewski T.M."/>
            <person name="Davidsen T.M."/>
            <person name="Wayne K.J."/>
            <person name="Tettelin H."/>
            <person name="Glass J.I."/>
            <person name="Rusch D."/>
            <person name="Podicherti R."/>
            <person name="Tsui H.-C.T."/>
            <person name="Winkler M.E."/>
        </authorList>
    </citation>
    <scope>NUCLEOTIDE SEQUENCE</scope>
</reference>
<feature type="transmembrane region" description="Helical" evidence="1">
    <location>
        <begin position="28"/>
        <end position="47"/>
    </location>
</feature>
<keyword evidence="1" id="KW-0812">Transmembrane</keyword>
<evidence type="ECO:0000313" key="2">
    <source>
        <dbReference type="EMBL" id="SVC25292.1"/>
    </source>
</evidence>
<dbReference type="InterPro" id="IPR007404">
    <property type="entry name" value="YdjM-like"/>
</dbReference>
<evidence type="ECO:0008006" key="3">
    <source>
        <dbReference type="Google" id="ProtNLM"/>
    </source>
</evidence>
<dbReference type="Pfam" id="PF04307">
    <property type="entry name" value="YdjM"/>
    <property type="match status" value="1"/>
</dbReference>
<feature type="transmembrane region" description="Helical" evidence="1">
    <location>
        <begin position="130"/>
        <end position="147"/>
    </location>
</feature>
<feature type="transmembrane region" description="Helical" evidence="1">
    <location>
        <begin position="85"/>
        <end position="110"/>
    </location>
</feature>
<keyword evidence="1" id="KW-1133">Transmembrane helix</keyword>
<gene>
    <name evidence="2" type="ORF">METZ01_LOCUS278146</name>
</gene>
<dbReference type="AlphaFoldDB" id="A0A382KPX6"/>